<dbReference type="EMBL" id="QUSX01000001">
    <property type="protein sequence ID" value="RRQ49634.1"/>
    <property type="molecule type" value="Genomic_DNA"/>
</dbReference>
<gene>
    <name evidence="2" type="ORF">DZC72_03290</name>
</gene>
<comment type="caution">
    <text evidence="2">The sequence shown here is derived from an EMBL/GenBank/DDBJ whole genome shotgun (WGS) entry which is preliminary data.</text>
</comment>
<proteinExistence type="predicted"/>
<sequence length="310" mass="35088">MIVSRLEKKYNQMVTKKYILSVMVMSMILMSTNTFCQGEMNSSVKNDWKILLDKDLTHWEKFMGIPHTSVKNLPEGTFQSDNFKRSPLGLNNDPKNVISTIEQDGQLILAITGEIFGCVSTKEEFGNYHLSLEFKWGEKKWPPRLDKLRDSGVLYHCFGNHGAFANAWKASVESQVQEGDCGDVYLLGGADGNPTAYAKTISNKDHSGNTWDPTGVDGMHSGRIVKKGNFEKPNGEWNTMEIYAVGDEAFHLVNGHLVMHITQIKRNQIPLESGHIQIQSEGAEIYYRNIKIRNIHEFPKEVISVEHQPE</sequence>
<feature type="domain" description="3-keto-alpha-glucoside-1,2-lyase/3-keto-2-hydroxy-glucal hydratase" evidence="1">
    <location>
        <begin position="48"/>
        <end position="293"/>
    </location>
</feature>
<dbReference type="Pfam" id="PF06439">
    <property type="entry name" value="3keto-disac_hyd"/>
    <property type="match status" value="1"/>
</dbReference>
<name>A0A3R8Q4I0_9FLAO</name>
<evidence type="ECO:0000313" key="2">
    <source>
        <dbReference type="EMBL" id="RRQ49634.1"/>
    </source>
</evidence>
<evidence type="ECO:0000313" key="3">
    <source>
        <dbReference type="Proteomes" id="UP000286990"/>
    </source>
</evidence>
<protein>
    <submittedName>
        <fullName evidence="2">DUF1080 domain-containing protein</fullName>
    </submittedName>
</protein>
<dbReference type="GO" id="GO:0016787">
    <property type="term" value="F:hydrolase activity"/>
    <property type="evidence" value="ECO:0007669"/>
    <property type="project" value="InterPro"/>
</dbReference>
<dbReference type="OrthoDB" id="259356at2"/>
<organism evidence="2 3">
    <name type="scientific">Maribacter algicola</name>
    <dbReference type="NCBI Taxonomy" id="2498892"/>
    <lineage>
        <taxon>Bacteria</taxon>
        <taxon>Pseudomonadati</taxon>
        <taxon>Bacteroidota</taxon>
        <taxon>Flavobacteriia</taxon>
        <taxon>Flavobacteriales</taxon>
        <taxon>Flavobacteriaceae</taxon>
        <taxon>Maribacter</taxon>
    </lineage>
</organism>
<evidence type="ECO:0000259" key="1">
    <source>
        <dbReference type="Pfam" id="PF06439"/>
    </source>
</evidence>
<accession>A0A3R8Q4I0</accession>
<dbReference type="RefSeq" id="WP_125221454.1">
    <property type="nucleotide sequence ID" value="NZ_QUSX01000001.1"/>
</dbReference>
<reference evidence="3" key="1">
    <citation type="submission" date="2018-12" db="EMBL/GenBank/DDBJ databases">
        <title>Maribacter lutimaris sp. nov., isolated from marine sediment.</title>
        <authorList>
            <person name="Kim K.K."/>
        </authorList>
    </citation>
    <scope>NUCLEOTIDE SEQUENCE [LARGE SCALE GENOMIC DNA]</scope>
    <source>
        <strain evidence="3">PoM-212</strain>
    </source>
</reference>
<keyword evidence="3" id="KW-1185">Reference proteome</keyword>
<dbReference type="InterPro" id="IPR010496">
    <property type="entry name" value="AL/BT2_dom"/>
</dbReference>
<dbReference type="AlphaFoldDB" id="A0A3R8Q4I0"/>
<dbReference type="Proteomes" id="UP000286990">
    <property type="component" value="Unassembled WGS sequence"/>
</dbReference>
<dbReference type="Gene3D" id="2.60.120.560">
    <property type="entry name" value="Exo-inulinase, domain 1"/>
    <property type="match status" value="1"/>
</dbReference>